<feature type="signal peptide" evidence="1">
    <location>
        <begin position="1"/>
        <end position="18"/>
    </location>
</feature>
<dbReference type="STRING" id="1120955.SAMN03080610_01625"/>
<sequence>MKQIIMLTVVGAAMMFLAACSTTGDGTSTVAYAPDDTVVDQARHSYVACLLESGSDASCTSHRTRFANAVRVAAFKHPKTFNNHRQAASNQEYIDLTVEKAVSDTRRLALK</sequence>
<name>A0A1G5NB80_AFIMA</name>
<evidence type="ECO:0000313" key="3">
    <source>
        <dbReference type="Proteomes" id="UP000199347"/>
    </source>
</evidence>
<evidence type="ECO:0000313" key="2">
    <source>
        <dbReference type="EMBL" id="SCZ34041.1"/>
    </source>
</evidence>
<gene>
    <name evidence="2" type="ORF">SAMN03080610_01625</name>
</gene>
<accession>A0A1G5NB80</accession>
<protein>
    <submittedName>
        <fullName evidence="2">Uncharacterized protein</fullName>
    </submittedName>
</protein>
<evidence type="ECO:0000256" key="1">
    <source>
        <dbReference type="SAM" id="SignalP"/>
    </source>
</evidence>
<feature type="chain" id="PRO_5011729243" evidence="1">
    <location>
        <begin position="19"/>
        <end position="111"/>
    </location>
</feature>
<dbReference type="PROSITE" id="PS51257">
    <property type="entry name" value="PROKAR_LIPOPROTEIN"/>
    <property type="match status" value="1"/>
</dbReference>
<keyword evidence="1" id="KW-0732">Signal</keyword>
<dbReference type="EMBL" id="FMVW01000003">
    <property type="protein sequence ID" value="SCZ34041.1"/>
    <property type="molecule type" value="Genomic_DNA"/>
</dbReference>
<keyword evidence="3" id="KW-1185">Reference proteome</keyword>
<reference evidence="2 3" key="1">
    <citation type="submission" date="2016-10" db="EMBL/GenBank/DDBJ databases">
        <authorList>
            <person name="de Groot N.N."/>
        </authorList>
    </citation>
    <scope>NUCLEOTIDE SEQUENCE [LARGE SCALE GENOMIC DNA]</scope>
    <source>
        <strain evidence="2 3">DSM 2698</strain>
    </source>
</reference>
<dbReference type="AlphaFoldDB" id="A0A1G5NB80"/>
<dbReference type="Proteomes" id="UP000199347">
    <property type="component" value="Unassembled WGS sequence"/>
</dbReference>
<proteinExistence type="predicted"/>
<organism evidence="2 3">
    <name type="scientific">Afifella marina DSM 2698</name>
    <dbReference type="NCBI Taxonomy" id="1120955"/>
    <lineage>
        <taxon>Bacteria</taxon>
        <taxon>Pseudomonadati</taxon>
        <taxon>Pseudomonadota</taxon>
        <taxon>Alphaproteobacteria</taxon>
        <taxon>Hyphomicrobiales</taxon>
        <taxon>Afifellaceae</taxon>
        <taxon>Afifella</taxon>
    </lineage>
</organism>
<dbReference type="RefSeq" id="WP_092811451.1">
    <property type="nucleotide sequence ID" value="NZ_FMVW01000003.1"/>
</dbReference>